<dbReference type="InterPro" id="IPR012970">
    <property type="entry name" value="Lyase_8_alpha_N"/>
</dbReference>
<evidence type="ECO:0000256" key="2">
    <source>
        <dbReference type="ARBA" id="ARBA00006699"/>
    </source>
</evidence>
<dbReference type="InterPro" id="IPR011071">
    <property type="entry name" value="Lyase_8-like_C"/>
</dbReference>
<evidence type="ECO:0000256" key="5">
    <source>
        <dbReference type="ARBA" id="ARBA00023239"/>
    </source>
</evidence>
<dbReference type="SUPFAM" id="SSF49863">
    <property type="entry name" value="Hyaluronate lyase-like, C-terminal domain"/>
    <property type="match status" value="1"/>
</dbReference>
<dbReference type="PANTHER" id="PTHR38481">
    <property type="entry name" value="HYALURONATE LYASE"/>
    <property type="match status" value="1"/>
</dbReference>
<dbReference type="Pfam" id="PF02884">
    <property type="entry name" value="Lyase_8_C"/>
    <property type="match status" value="1"/>
</dbReference>
<dbReference type="SUPFAM" id="SSF48230">
    <property type="entry name" value="Chondroitin AC/alginate lyase"/>
    <property type="match status" value="1"/>
</dbReference>
<dbReference type="Pfam" id="PF08124">
    <property type="entry name" value="Lyase_8_N"/>
    <property type="match status" value="1"/>
</dbReference>
<dbReference type="InterPro" id="IPR003159">
    <property type="entry name" value="Lyase_8_central_dom"/>
</dbReference>
<sequence>MHYKTIMRGLLAAGLLNAAWVGGAARADDYDDMRAKWALRGGAANAADPDVAALVAASQASAQRLWNTLDRDPGRTALWPDASSFAASATLTTSFTRLATLAGAYYSGNAGMQGNPELLAEVLAGIDWMLAHHYNAAVANEFDNWWDWQIGVPQQVNNLMFILYADQPAAQRAALIAAIDRFVPDPTRRTARDGSVPATATVETGANLLDKAWVVAMRGMLGKDGGKLAAGRDAVAPALPYVNTGDGFYADGSFVQHLHTPYVGGYGAPLLTNIGRLYYLLDGSPWEVTDPNRGVVFDWAMRAFRPFIYDGAMMDNQRGRSIARQTSTDHLVGRSLVGTMLNLTDSLPAGQADEIKSVLKGWMARDTSFGASYFSPVPINGVGVGSGLSATDVTRLKAILEDDAIVAADEPVETRVYAAADRVVQRRPGHAFALSMFSRRMSSFENGNGENLKGWWSGAGMTSLYNADALQYAGDYWATVDMWRLAGITTDHSGSGTPVPWKFYGNIRAGVGGAELGGQFATAAMEFHTQNLSATTLGGKKAWFYFGDKMVATGAAISSTSGAAVETIVENRKLNADGSNVLTVDGEVQDAALGWSAALPQVSWAHLAGTVAGADIGYVFPTAPTVGALRERRSGRWSQVHAAGNTAEVADNYLSLALGHGVDPANASYAYIVLPGRSAAETAAFAADSGISILENSAGGAAVKDAAQGVTGLVFWNDGSKTISAGGQPLVTSDKKAVVMLKQAGTDLQVSVADPTQTNTGLLNVEINRAAQSVLSLDPGVTVVQASPTIKLQLAVAGALGKSFAARFALSGTSSLAPAADAFLRDGSYGNTNYGSTNTLTVKADAVGYARNSMLKFDLSSVEGTITGASLRLTPVAAGMGGIVHHLYLTAPGWDEATVTWNNRPANGAPVASWTVPAIGTQMQVDVTAQAQAASGGGKQLSFAIEAAQNYGANGSVDYAARSHATAGYRPVLVVTVQ</sequence>
<proteinExistence type="inferred from homology"/>
<dbReference type="InterPro" id="IPR055372">
    <property type="entry name" value="CBM96"/>
</dbReference>
<dbReference type="Gene3D" id="2.60.220.10">
    <property type="entry name" value="Polysaccharide lyase family 8-like, C-terminal"/>
    <property type="match status" value="1"/>
</dbReference>
<comment type="similarity">
    <text evidence="2">Belongs to the polysaccharide lyase 8 family.</text>
</comment>
<feature type="signal peptide" evidence="6">
    <location>
        <begin position="1"/>
        <end position="27"/>
    </location>
</feature>
<evidence type="ECO:0000259" key="10">
    <source>
        <dbReference type="Pfam" id="PF24517"/>
    </source>
</evidence>
<comment type="caution">
    <text evidence="11">The sequence shown here is derived from an EMBL/GenBank/DDBJ whole genome shotgun (WGS) entry which is preliminary data.</text>
</comment>
<dbReference type="InterPro" id="IPR014718">
    <property type="entry name" value="GH-type_carb-bd"/>
</dbReference>
<evidence type="ECO:0000259" key="9">
    <source>
        <dbReference type="Pfam" id="PF08124"/>
    </source>
</evidence>
<protein>
    <submittedName>
        <fullName evidence="11">DNRLRE domain-containing protein</fullName>
    </submittedName>
</protein>
<evidence type="ECO:0000313" key="12">
    <source>
        <dbReference type="Proteomes" id="UP001179361"/>
    </source>
</evidence>
<dbReference type="InterPro" id="IPR004103">
    <property type="entry name" value="Lyase_8_C"/>
</dbReference>
<dbReference type="Gene3D" id="2.70.98.10">
    <property type="match status" value="1"/>
</dbReference>
<keyword evidence="3" id="KW-0964">Secreted</keyword>
<dbReference type="InterPro" id="IPR008929">
    <property type="entry name" value="Chondroitin_lyas"/>
</dbReference>
<dbReference type="SUPFAM" id="SSF74650">
    <property type="entry name" value="Galactose mutarotase-like"/>
    <property type="match status" value="1"/>
</dbReference>
<dbReference type="EMBL" id="JAJNOC010000007">
    <property type="protein sequence ID" value="MCD2518396.1"/>
    <property type="molecule type" value="Genomic_DNA"/>
</dbReference>
<evidence type="ECO:0000259" key="7">
    <source>
        <dbReference type="Pfam" id="PF02278"/>
    </source>
</evidence>
<keyword evidence="5" id="KW-0456">Lyase</keyword>
<dbReference type="InterPro" id="IPR011013">
    <property type="entry name" value="Gal_mutarotase_sf_dom"/>
</dbReference>
<comment type="subcellular location">
    <subcellularLocation>
        <location evidence="1">Secreted</location>
    </subcellularLocation>
</comment>
<keyword evidence="4 6" id="KW-0732">Signal</keyword>
<feature type="domain" description="Carbohydrate-binding module family 96" evidence="10">
    <location>
        <begin position="813"/>
        <end position="976"/>
    </location>
</feature>
<gene>
    <name evidence="11" type="ORF">LQ564_19020</name>
</gene>
<feature type="domain" description="Polysaccharide lyase family 8 C-terminal" evidence="8">
    <location>
        <begin position="692"/>
        <end position="761"/>
    </location>
</feature>
<dbReference type="Proteomes" id="UP001179361">
    <property type="component" value="Unassembled WGS sequence"/>
</dbReference>
<dbReference type="CDD" id="cd01083">
    <property type="entry name" value="GAG_Lyase"/>
    <property type="match status" value="1"/>
</dbReference>
<evidence type="ECO:0000256" key="1">
    <source>
        <dbReference type="ARBA" id="ARBA00004613"/>
    </source>
</evidence>
<feature type="chain" id="PRO_5046033603" evidence="6">
    <location>
        <begin position="28"/>
        <end position="978"/>
    </location>
</feature>
<evidence type="ECO:0000259" key="8">
    <source>
        <dbReference type="Pfam" id="PF02884"/>
    </source>
</evidence>
<feature type="domain" description="Polysaccharide lyase 8 N-terminal alpha-helical" evidence="9">
    <location>
        <begin position="45"/>
        <end position="360"/>
    </location>
</feature>
<evidence type="ECO:0000256" key="3">
    <source>
        <dbReference type="ARBA" id="ARBA00022525"/>
    </source>
</evidence>
<dbReference type="RefSeq" id="WP_231059684.1">
    <property type="nucleotide sequence ID" value="NZ_JAJNOC010000007.1"/>
</dbReference>
<feature type="domain" description="Polysaccharide lyase family 8 central" evidence="7">
    <location>
        <begin position="415"/>
        <end position="677"/>
    </location>
</feature>
<dbReference type="InterPro" id="IPR038970">
    <property type="entry name" value="Lyase_8"/>
</dbReference>
<reference evidence="11" key="1">
    <citation type="submission" date="2021-11" db="EMBL/GenBank/DDBJ databases">
        <title>The complete genome of Massilia sp sp. G4R7.</title>
        <authorList>
            <person name="Liu L."/>
            <person name="Yue J."/>
            <person name="Yuan J."/>
            <person name="Yang F."/>
            <person name="Li L."/>
        </authorList>
    </citation>
    <scope>NUCLEOTIDE SEQUENCE</scope>
    <source>
        <strain evidence="11">G4R7</strain>
    </source>
</reference>
<evidence type="ECO:0000256" key="4">
    <source>
        <dbReference type="ARBA" id="ARBA00022729"/>
    </source>
</evidence>
<dbReference type="PANTHER" id="PTHR38481:SF1">
    <property type="entry name" value="HYALURONATE LYASE"/>
    <property type="match status" value="1"/>
</dbReference>
<evidence type="ECO:0000313" key="11">
    <source>
        <dbReference type="EMBL" id="MCD2518396.1"/>
    </source>
</evidence>
<dbReference type="Pfam" id="PF24517">
    <property type="entry name" value="CBM96"/>
    <property type="match status" value="1"/>
</dbReference>
<dbReference type="NCBIfam" id="NF033679">
    <property type="entry name" value="DNRLRE_dom"/>
    <property type="match status" value="1"/>
</dbReference>
<organism evidence="11 12">
    <name type="scientific">Massilia phyllostachyos</name>
    <dbReference type="NCBI Taxonomy" id="2898585"/>
    <lineage>
        <taxon>Bacteria</taxon>
        <taxon>Pseudomonadati</taxon>
        <taxon>Pseudomonadota</taxon>
        <taxon>Betaproteobacteria</taxon>
        <taxon>Burkholderiales</taxon>
        <taxon>Oxalobacteraceae</taxon>
        <taxon>Telluria group</taxon>
        <taxon>Massilia</taxon>
    </lineage>
</organism>
<keyword evidence="12" id="KW-1185">Reference proteome</keyword>
<dbReference type="Gene3D" id="1.50.10.100">
    <property type="entry name" value="Chondroitin AC/alginate lyase"/>
    <property type="match status" value="1"/>
</dbReference>
<name>A0ABS8Q9G2_9BURK</name>
<dbReference type="Pfam" id="PF02278">
    <property type="entry name" value="Lyase_8"/>
    <property type="match status" value="1"/>
</dbReference>
<accession>A0ABS8Q9G2</accession>
<evidence type="ECO:0000256" key="6">
    <source>
        <dbReference type="SAM" id="SignalP"/>
    </source>
</evidence>